<dbReference type="RefSeq" id="WP_156713663.1">
    <property type="nucleotide sequence ID" value="NZ_WPHG01000003.1"/>
</dbReference>
<sequence length="75" mass="8482">MESRTKGSVTRREQIAYLNGQLREMREIAASAGLPLTAYFVEMAYLELSDTIREERIFAEPDKRAADLPHPVAAE</sequence>
<keyword evidence="2" id="KW-1185">Reference proteome</keyword>
<comment type="caution">
    <text evidence="1">The sequence shown here is derived from an EMBL/GenBank/DDBJ whole genome shotgun (WGS) entry which is preliminary data.</text>
</comment>
<dbReference type="AlphaFoldDB" id="A0A844QHJ0"/>
<accession>A0A844QHJ0</accession>
<gene>
    <name evidence="1" type="ORF">GN330_16075</name>
</gene>
<dbReference type="EMBL" id="WPHG01000003">
    <property type="protein sequence ID" value="MVA98765.1"/>
    <property type="molecule type" value="Genomic_DNA"/>
</dbReference>
<dbReference type="Proteomes" id="UP000463224">
    <property type="component" value="Unassembled WGS sequence"/>
</dbReference>
<organism evidence="1 2">
    <name type="scientific">Nitratireductor arenosus</name>
    <dbReference type="NCBI Taxonomy" id="2682096"/>
    <lineage>
        <taxon>Bacteria</taxon>
        <taxon>Pseudomonadati</taxon>
        <taxon>Pseudomonadota</taxon>
        <taxon>Alphaproteobacteria</taxon>
        <taxon>Hyphomicrobiales</taxon>
        <taxon>Phyllobacteriaceae</taxon>
        <taxon>Nitratireductor</taxon>
    </lineage>
</organism>
<protein>
    <submittedName>
        <fullName evidence="1">Uncharacterized protein</fullName>
    </submittedName>
</protein>
<evidence type="ECO:0000313" key="1">
    <source>
        <dbReference type="EMBL" id="MVA98765.1"/>
    </source>
</evidence>
<reference evidence="1 2" key="1">
    <citation type="submission" date="2019-12" db="EMBL/GenBank/DDBJ databases">
        <title>Nitratireductor arenosus sp. nov., Isolated from sea sand, Jeju island, South Korea.</title>
        <authorList>
            <person name="Kim W."/>
        </authorList>
    </citation>
    <scope>NUCLEOTIDE SEQUENCE [LARGE SCALE GENOMIC DNA]</scope>
    <source>
        <strain evidence="1 2">CAU 1489</strain>
    </source>
</reference>
<proteinExistence type="predicted"/>
<evidence type="ECO:0000313" key="2">
    <source>
        <dbReference type="Proteomes" id="UP000463224"/>
    </source>
</evidence>
<name>A0A844QHJ0_9HYPH</name>